<gene>
    <name evidence="1" type="ORF">B0H16DRAFT_1826120</name>
</gene>
<dbReference type="Proteomes" id="UP001215598">
    <property type="component" value="Unassembled WGS sequence"/>
</dbReference>
<protein>
    <recommendedName>
        <fullName evidence="3">F-box domain-containing protein</fullName>
    </recommendedName>
</protein>
<reference evidence="1" key="1">
    <citation type="submission" date="2023-03" db="EMBL/GenBank/DDBJ databases">
        <title>Massive genome expansion in bonnet fungi (Mycena s.s.) driven by repeated elements and novel gene families across ecological guilds.</title>
        <authorList>
            <consortium name="Lawrence Berkeley National Laboratory"/>
            <person name="Harder C.B."/>
            <person name="Miyauchi S."/>
            <person name="Viragh M."/>
            <person name="Kuo A."/>
            <person name="Thoen E."/>
            <person name="Andreopoulos B."/>
            <person name="Lu D."/>
            <person name="Skrede I."/>
            <person name="Drula E."/>
            <person name="Henrissat B."/>
            <person name="Morin E."/>
            <person name="Kohler A."/>
            <person name="Barry K."/>
            <person name="LaButti K."/>
            <person name="Morin E."/>
            <person name="Salamov A."/>
            <person name="Lipzen A."/>
            <person name="Mereny Z."/>
            <person name="Hegedus B."/>
            <person name="Baldrian P."/>
            <person name="Stursova M."/>
            <person name="Weitz H."/>
            <person name="Taylor A."/>
            <person name="Grigoriev I.V."/>
            <person name="Nagy L.G."/>
            <person name="Martin F."/>
            <person name="Kauserud H."/>
        </authorList>
    </citation>
    <scope>NUCLEOTIDE SEQUENCE</scope>
    <source>
        <strain evidence="1">CBHHK182m</strain>
    </source>
</reference>
<dbReference type="AlphaFoldDB" id="A0AAD7NEP4"/>
<comment type="caution">
    <text evidence="1">The sequence shown here is derived from an EMBL/GenBank/DDBJ whole genome shotgun (WGS) entry which is preliminary data.</text>
</comment>
<organism evidence="1 2">
    <name type="scientific">Mycena metata</name>
    <dbReference type="NCBI Taxonomy" id="1033252"/>
    <lineage>
        <taxon>Eukaryota</taxon>
        <taxon>Fungi</taxon>
        <taxon>Dikarya</taxon>
        <taxon>Basidiomycota</taxon>
        <taxon>Agaricomycotina</taxon>
        <taxon>Agaricomycetes</taxon>
        <taxon>Agaricomycetidae</taxon>
        <taxon>Agaricales</taxon>
        <taxon>Marasmiineae</taxon>
        <taxon>Mycenaceae</taxon>
        <taxon>Mycena</taxon>
    </lineage>
</organism>
<dbReference type="EMBL" id="JARKIB010000046">
    <property type="protein sequence ID" value="KAJ7756649.1"/>
    <property type="molecule type" value="Genomic_DNA"/>
</dbReference>
<keyword evidence="2" id="KW-1185">Reference proteome</keyword>
<evidence type="ECO:0000313" key="1">
    <source>
        <dbReference type="EMBL" id="KAJ7756649.1"/>
    </source>
</evidence>
<accession>A0AAD7NEP4</accession>
<proteinExistence type="predicted"/>
<evidence type="ECO:0008006" key="3">
    <source>
        <dbReference type="Google" id="ProtNLM"/>
    </source>
</evidence>
<dbReference type="InterPro" id="IPR032675">
    <property type="entry name" value="LRR_dom_sf"/>
</dbReference>
<evidence type="ECO:0000313" key="2">
    <source>
        <dbReference type="Proteomes" id="UP001215598"/>
    </source>
</evidence>
<name>A0AAD7NEP4_9AGAR</name>
<dbReference type="Gene3D" id="3.80.10.10">
    <property type="entry name" value="Ribonuclease Inhibitor"/>
    <property type="match status" value="1"/>
</dbReference>
<sequence length="353" mass="39148">MHHALEIAELVEIICGHVAPSEELRRRKDLNAPGDRVKTFSVDDEGFFNPPEIYDSLRACIHETSILPNLRSLDWPPRGDGLLKHVQLFLSPAITHLTACMISSKNIPVLNTFTLKCPHVTHLTIGADWETPDAIAPISRLVCALQRLESLDVPGLDANALLHVARLPTLRHLCLAAGVAPLPSLMTLTESADYFAALTRLEYWAPECTPALLQMIRRPLTDLKFRSGKAATSSVVEPFISALSHHCADAALQNLWLLIHPIHADNLDSYLVGEEILKPLFSFGNLVSVRLAYPVGFDIDDAVVRNMARAWPRLEALILPHHHPHHLPPIRVTLAGVYSLAKYCPLLERPTMS</sequence>
<dbReference type="SUPFAM" id="SSF52047">
    <property type="entry name" value="RNI-like"/>
    <property type="match status" value="1"/>
</dbReference>